<evidence type="ECO:0000313" key="3">
    <source>
        <dbReference type="Proteomes" id="UP000318538"/>
    </source>
</evidence>
<keyword evidence="3" id="KW-1185">Reference proteome</keyword>
<dbReference type="EMBL" id="CP036525">
    <property type="protein sequence ID" value="QDT04472.1"/>
    <property type="molecule type" value="Genomic_DNA"/>
</dbReference>
<dbReference type="InterPro" id="IPR029058">
    <property type="entry name" value="AB_hydrolase_fold"/>
</dbReference>
<dbReference type="InterPro" id="IPR052920">
    <property type="entry name" value="DNA-binding_regulatory"/>
</dbReference>
<dbReference type="Gene3D" id="3.40.50.1820">
    <property type="entry name" value="alpha/beta hydrolase"/>
    <property type="match status" value="1"/>
</dbReference>
<gene>
    <name evidence="2" type="ORF">K227x_28630</name>
</gene>
<dbReference type="Pfam" id="PF12146">
    <property type="entry name" value="Hydrolase_4"/>
    <property type="match status" value="1"/>
</dbReference>
<dbReference type="KEGG" id="rlc:K227x_28630"/>
<dbReference type="InterPro" id="IPR022742">
    <property type="entry name" value="Hydrolase_4"/>
</dbReference>
<dbReference type="SUPFAM" id="SSF53474">
    <property type="entry name" value="alpha/beta-Hydrolases"/>
    <property type="match status" value="1"/>
</dbReference>
<organism evidence="2 3">
    <name type="scientific">Rubripirellula lacrimiformis</name>
    <dbReference type="NCBI Taxonomy" id="1930273"/>
    <lineage>
        <taxon>Bacteria</taxon>
        <taxon>Pseudomonadati</taxon>
        <taxon>Planctomycetota</taxon>
        <taxon>Planctomycetia</taxon>
        <taxon>Pirellulales</taxon>
        <taxon>Pirellulaceae</taxon>
        <taxon>Rubripirellula</taxon>
    </lineage>
</organism>
<sequence>MVTAVGLAVSWYVAGALVAANHRVIGAPPADLQAKPFTIPSESGATIHGWHTSIDGSQGVIVLVHGIRGSRLSMIQRARWLHQKGYATVMIDLQSHGESTGETITIGQLEKHDVRAAVTFARLQHPDQPIGIIGVSLGGAATLLGSPMEVDAVVVESVYPDIDTAIHNRVAAVVGPLSWLPSTLLLIQLEPRLGIPRWKLRPIDKVAETGCPTLVMSGSDDRHTTAAETVAIFDNAQEPKELWLVDGAGHVDLHQADPAEYESRVGHFLDQFLRTDGTD</sequence>
<feature type="domain" description="Serine aminopeptidase S33" evidence="1">
    <location>
        <begin position="58"/>
        <end position="144"/>
    </location>
</feature>
<name>A0A517NBG4_9BACT</name>
<evidence type="ECO:0000259" key="1">
    <source>
        <dbReference type="Pfam" id="PF12146"/>
    </source>
</evidence>
<dbReference type="PANTHER" id="PTHR43358">
    <property type="entry name" value="ALPHA/BETA-HYDROLASE"/>
    <property type="match status" value="1"/>
</dbReference>
<proteinExistence type="predicted"/>
<accession>A0A517NBG4</accession>
<dbReference type="AlphaFoldDB" id="A0A517NBG4"/>
<protein>
    <submittedName>
        <fullName evidence="2">2-succinyl-6-hydroxy-2, 4-cyclohexadiene-1-carboxylate synthase</fullName>
    </submittedName>
</protein>
<dbReference type="PANTHER" id="PTHR43358:SF4">
    <property type="entry name" value="ALPHA_BETA HYDROLASE FOLD-1 DOMAIN-CONTAINING PROTEIN"/>
    <property type="match status" value="1"/>
</dbReference>
<reference evidence="2 3" key="1">
    <citation type="submission" date="2019-02" db="EMBL/GenBank/DDBJ databases">
        <title>Deep-cultivation of Planctomycetes and their phenomic and genomic characterization uncovers novel biology.</title>
        <authorList>
            <person name="Wiegand S."/>
            <person name="Jogler M."/>
            <person name="Boedeker C."/>
            <person name="Pinto D."/>
            <person name="Vollmers J."/>
            <person name="Rivas-Marin E."/>
            <person name="Kohn T."/>
            <person name="Peeters S.H."/>
            <person name="Heuer A."/>
            <person name="Rast P."/>
            <person name="Oberbeckmann S."/>
            <person name="Bunk B."/>
            <person name="Jeske O."/>
            <person name="Meyerdierks A."/>
            <person name="Storesund J.E."/>
            <person name="Kallscheuer N."/>
            <person name="Luecker S."/>
            <person name="Lage O.M."/>
            <person name="Pohl T."/>
            <person name="Merkel B.J."/>
            <person name="Hornburger P."/>
            <person name="Mueller R.-W."/>
            <person name="Bruemmer F."/>
            <person name="Labrenz M."/>
            <person name="Spormann A.M."/>
            <person name="Op den Camp H."/>
            <person name="Overmann J."/>
            <person name="Amann R."/>
            <person name="Jetten M.S.M."/>
            <person name="Mascher T."/>
            <person name="Medema M.H."/>
            <person name="Devos D.P."/>
            <person name="Kaster A.-K."/>
            <person name="Ovreas L."/>
            <person name="Rohde M."/>
            <person name="Galperin M.Y."/>
            <person name="Jogler C."/>
        </authorList>
    </citation>
    <scope>NUCLEOTIDE SEQUENCE [LARGE SCALE GENOMIC DNA]</scope>
    <source>
        <strain evidence="2 3">K22_7</strain>
    </source>
</reference>
<dbReference type="Proteomes" id="UP000318538">
    <property type="component" value="Chromosome"/>
</dbReference>
<evidence type="ECO:0000313" key="2">
    <source>
        <dbReference type="EMBL" id="QDT04472.1"/>
    </source>
</evidence>